<dbReference type="Pfam" id="PF02198">
    <property type="entry name" value="SAM_PNT"/>
    <property type="match status" value="1"/>
</dbReference>
<dbReference type="Proteomes" id="UP000242188">
    <property type="component" value="Unassembled WGS sequence"/>
</dbReference>
<comment type="caution">
    <text evidence="6">The sequence shown here is derived from an EMBL/GenBank/DDBJ whole genome shotgun (WGS) entry which is preliminary data.</text>
</comment>
<feature type="region of interest" description="Disordered" evidence="4">
    <location>
        <begin position="401"/>
        <end position="425"/>
    </location>
</feature>
<dbReference type="AlphaFoldDB" id="A0A210PSD4"/>
<feature type="region of interest" description="Disordered" evidence="4">
    <location>
        <begin position="269"/>
        <end position="294"/>
    </location>
</feature>
<dbReference type="GO" id="GO:0000981">
    <property type="term" value="F:DNA-binding transcription factor activity, RNA polymerase II-specific"/>
    <property type="evidence" value="ECO:0007669"/>
    <property type="project" value="TreeGrafter"/>
</dbReference>
<comment type="similarity">
    <text evidence="1 3">Belongs to the ETS family.</text>
</comment>
<name>A0A210PSD4_MIZYE</name>
<dbReference type="InterPro" id="IPR000418">
    <property type="entry name" value="Ets_dom"/>
</dbReference>
<dbReference type="GO" id="GO:0005634">
    <property type="term" value="C:nucleus"/>
    <property type="evidence" value="ECO:0007669"/>
    <property type="project" value="UniProtKB-SubCell"/>
</dbReference>
<dbReference type="SMART" id="SM00413">
    <property type="entry name" value="ETS"/>
    <property type="match status" value="1"/>
</dbReference>
<evidence type="ECO:0000256" key="2">
    <source>
        <dbReference type="ARBA" id="ARBA00023125"/>
    </source>
</evidence>
<dbReference type="PRINTS" id="PR00454">
    <property type="entry name" value="ETSDOMAIN"/>
</dbReference>
<feature type="compositionally biased region" description="Low complexity" evidence="4">
    <location>
        <begin position="285"/>
        <end position="294"/>
    </location>
</feature>
<dbReference type="PROSITE" id="PS50061">
    <property type="entry name" value="ETS_DOMAIN_3"/>
    <property type="match status" value="1"/>
</dbReference>
<dbReference type="SUPFAM" id="SSF47769">
    <property type="entry name" value="SAM/Pointed domain"/>
    <property type="match status" value="1"/>
</dbReference>
<dbReference type="Gene3D" id="1.10.150.50">
    <property type="entry name" value="Transcription Factor, Ets-1"/>
    <property type="match status" value="1"/>
</dbReference>
<evidence type="ECO:0000313" key="7">
    <source>
        <dbReference type="Proteomes" id="UP000242188"/>
    </source>
</evidence>
<protein>
    <submittedName>
        <fullName evidence="6">ETS-related transcription factor Elf-3</fullName>
    </submittedName>
</protein>
<keyword evidence="3" id="KW-0539">Nucleus</keyword>
<dbReference type="InterPro" id="IPR013761">
    <property type="entry name" value="SAM/pointed_sf"/>
</dbReference>
<dbReference type="SUPFAM" id="SSF46785">
    <property type="entry name" value="Winged helix' DNA-binding domain"/>
    <property type="match status" value="1"/>
</dbReference>
<dbReference type="InterPro" id="IPR036390">
    <property type="entry name" value="WH_DNA-bd_sf"/>
</dbReference>
<keyword evidence="2 3" id="KW-0238">DNA-binding</keyword>
<dbReference type="EMBL" id="NEDP02005527">
    <property type="protein sequence ID" value="OWF39405.1"/>
    <property type="molecule type" value="Genomic_DNA"/>
</dbReference>
<evidence type="ECO:0000313" key="6">
    <source>
        <dbReference type="EMBL" id="OWF39405.1"/>
    </source>
</evidence>
<evidence type="ECO:0000256" key="3">
    <source>
        <dbReference type="RuleBase" id="RU004019"/>
    </source>
</evidence>
<dbReference type="GO" id="GO:0030154">
    <property type="term" value="P:cell differentiation"/>
    <property type="evidence" value="ECO:0007669"/>
    <property type="project" value="TreeGrafter"/>
</dbReference>
<dbReference type="InterPro" id="IPR046328">
    <property type="entry name" value="ETS_fam"/>
</dbReference>
<organism evidence="6 7">
    <name type="scientific">Mizuhopecten yessoensis</name>
    <name type="common">Japanese scallop</name>
    <name type="synonym">Patinopecten yessoensis</name>
    <dbReference type="NCBI Taxonomy" id="6573"/>
    <lineage>
        <taxon>Eukaryota</taxon>
        <taxon>Metazoa</taxon>
        <taxon>Spiralia</taxon>
        <taxon>Lophotrochozoa</taxon>
        <taxon>Mollusca</taxon>
        <taxon>Bivalvia</taxon>
        <taxon>Autobranchia</taxon>
        <taxon>Pteriomorphia</taxon>
        <taxon>Pectinida</taxon>
        <taxon>Pectinoidea</taxon>
        <taxon>Pectinidae</taxon>
        <taxon>Mizuhopecten</taxon>
    </lineage>
</organism>
<dbReference type="InterPro" id="IPR003118">
    <property type="entry name" value="Pointed_dom"/>
</dbReference>
<dbReference type="STRING" id="6573.A0A210PSD4"/>
<dbReference type="PANTHER" id="PTHR11849:SF190">
    <property type="entry name" value="ETS-DOMAIN PROTEIN"/>
    <property type="match status" value="1"/>
</dbReference>
<dbReference type="InterPro" id="IPR036388">
    <property type="entry name" value="WH-like_DNA-bd_sf"/>
</dbReference>
<gene>
    <name evidence="6" type="ORF">KP79_PYT18577</name>
</gene>
<dbReference type="OrthoDB" id="5961210at2759"/>
<accession>A0A210PSD4</accession>
<dbReference type="Gene3D" id="1.10.10.10">
    <property type="entry name" value="Winged helix-like DNA-binding domain superfamily/Winged helix DNA-binding domain"/>
    <property type="match status" value="1"/>
</dbReference>
<evidence type="ECO:0000259" key="5">
    <source>
        <dbReference type="PROSITE" id="PS50061"/>
    </source>
</evidence>
<keyword evidence="7" id="KW-1185">Reference proteome</keyword>
<evidence type="ECO:0000256" key="1">
    <source>
        <dbReference type="ARBA" id="ARBA00005562"/>
    </source>
</evidence>
<sequence>MCAGNYVDFRLEHVKQINNTMPSASPSQYICSLIEEMDHNVLQPPFLMEETTDSPSDCRRGGYPQNALDIEEILCDYNTESELVRQGNCYQNSTGSIPNFHSWSYSQLPQRNINMTNSAPNTNIPSAQSNYGNNGYGPVLDTSKQDTNCCVNYQNKSFHFDRNPSNTSQLCSQYDQRLQTGDHKIEQECSTWNGKSPESWNAKQVLDWLFDAAEKQQLDCSLLHAENFRGVSGADLSKMGIDEFLQLEPNFGGLFYDLFRKQHDGMSYKPRLDTSTPMTDGTDDSCSSPLSLSSSPPHFQMENVSRSYDNLPDYQSCNDLGKLERPESMFYEQSHQQPHQQPYTCPRLPLPHHMQARHSFPGATPPVCNMNERQCMYQPYCSTPQGVSQCSLPCELTSTPIPRRRPGRPRIKSLPTDEEAQKEKKTKNQHLWEFIYEILMNPLYNPQYLRWENHREGVFRFVQSEAVAQLWGSLKNNENMTYEKLSRAMRHYYKRGILERVEGRRLVYKFTSLAMERVREKKLSV</sequence>
<comment type="subcellular location">
    <subcellularLocation>
        <location evidence="3">Nucleus</location>
    </subcellularLocation>
</comment>
<feature type="domain" description="ETS" evidence="5">
    <location>
        <begin position="429"/>
        <end position="511"/>
    </location>
</feature>
<reference evidence="6 7" key="1">
    <citation type="journal article" date="2017" name="Nat. Ecol. Evol.">
        <title>Scallop genome provides insights into evolution of bilaterian karyotype and development.</title>
        <authorList>
            <person name="Wang S."/>
            <person name="Zhang J."/>
            <person name="Jiao W."/>
            <person name="Li J."/>
            <person name="Xun X."/>
            <person name="Sun Y."/>
            <person name="Guo X."/>
            <person name="Huan P."/>
            <person name="Dong B."/>
            <person name="Zhang L."/>
            <person name="Hu X."/>
            <person name="Sun X."/>
            <person name="Wang J."/>
            <person name="Zhao C."/>
            <person name="Wang Y."/>
            <person name="Wang D."/>
            <person name="Huang X."/>
            <person name="Wang R."/>
            <person name="Lv J."/>
            <person name="Li Y."/>
            <person name="Zhang Z."/>
            <person name="Liu B."/>
            <person name="Lu W."/>
            <person name="Hui Y."/>
            <person name="Liang J."/>
            <person name="Zhou Z."/>
            <person name="Hou R."/>
            <person name="Li X."/>
            <person name="Liu Y."/>
            <person name="Li H."/>
            <person name="Ning X."/>
            <person name="Lin Y."/>
            <person name="Zhao L."/>
            <person name="Xing Q."/>
            <person name="Dou J."/>
            <person name="Li Y."/>
            <person name="Mao J."/>
            <person name="Guo H."/>
            <person name="Dou H."/>
            <person name="Li T."/>
            <person name="Mu C."/>
            <person name="Jiang W."/>
            <person name="Fu Q."/>
            <person name="Fu X."/>
            <person name="Miao Y."/>
            <person name="Liu J."/>
            <person name="Yu Q."/>
            <person name="Li R."/>
            <person name="Liao H."/>
            <person name="Li X."/>
            <person name="Kong Y."/>
            <person name="Jiang Z."/>
            <person name="Chourrout D."/>
            <person name="Li R."/>
            <person name="Bao Z."/>
        </authorList>
    </citation>
    <scope>NUCLEOTIDE SEQUENCE [LARGE SCALE GENOMIC DNA]</scope>
    <source>
        <strain evidence="6 7">PY_sf001</strain>
    </source>
</reference>
<dbReference type="Pfam" id="PF00178">
    <property type="entry name" value="Ets"/>
    <property type="match status" value="1"/>
</dbReference>
<dbReference type="FunFam" id="1.10.10.10:FF:001336">
    <property type="entry name" value="Epithelium specific ets factor 3, ese3, putative"/>
    <property type="match status" value="1"/>
</dbReference>
<dbReference type="GO" id="GO:0043565">
    <property type="term" value="F:sequence-specific DNA binding"/>
    <property type="evidence" value="ECO:0007669"/>
    <property type="project" value="InterPro"/>
</dbReference>
<proteinExistence type="inferred from homology"/>
<dbReference type="PANTHER" id="PTHR11849">
    <property type="entry name" value="ETS"/>
    <property type="match status" value="1"/>
</dbReference>
<evidence type="ECO:0000256" key="4">
    <source>
        <dbReference type="SAM" id="MobiDB-lite"/>
    </source>
</evidence>
<feature type="compositionally biased region" description="Basic residues" evidence="4">
    <location>
        <begin position="402"/>
        <end position="411"/>
    </location>
</feature>